<dbReference type="SUPFAM" id="SSF56235">
    <property type="entry name" value="N-terminal nucleophile aminohydrolases (Ntn hydrolases)"/>
    <property type="match status" value="1"/>
</dbReference>
<evidence type="ECO:0000313" key="1">
    <source>
        <dbReference type="EMBL" id="MDT0274815.1"/>
    </source>
</evidence>
<gene>
    <name evidence="1" type="ORF">RM425_02770</name>
</gene>
<dbReference type="EC" id="2.3.2.2" evidence="1"/>
<dbReference type="EMBL" id="JAVREI010000001">
    <property type="protein sequence ID" value="MDT0274815.1"/>
    <property type="molecule type" value="Genomic_DNA"/>
</dbReference>
<dbReference type="PANTHER" id="PTHR43881">
    <property type="entry name" value="GAMMA-GLUTAMYLTRANSPEPTIDASE (AFU_ORTHOLOGUE AFUA_4G13580)"/>
    <property type="match status" value="1"/>
</dbReference>
<keyword evidence="1" id="KW-0808">Transferase</keyword>
<protein>
    <submittedName>
        <fullName evidence="1">Gamma-glutamyltransferase</fullName>
        <ecNumber evidence="1">2.3.2.2</ecNumber>
    </submittedName>
</protein>
<dbReference type="PRINTS" id="PR01210">
    <property type="entry name" value="GGTRANSPTASE"/>
</dbReference>
<dbReference type="RefSeq" id="WP_311343655.1">
    <property type="nucleotide sequence ID" value="NZ_JAVREI010000001.1"/>
</dbReference>
<dbReference type="InterPro" id="IPR043137">
    <property type="entry name" value="GGT_ssub_C"/>
</dbReference>
<dbReference type="Proteomes" id="UP001183222">
    <property type="component" value="Unassembled WGS sequence"/>
</dbReference>
<comment type="caution">
    <text evidence="1">The sequence shown here is derived from an EMBL/GenBank/DDBJ whole genome shotgun (WGS) entry which is preliminary data.</text>
</comment>
<evidence type="ECO:0000313" key="2">
    <source>
        <dbReference type="Proteomes" id="UP001183222"/>
    </source>
</evidence>
<reference evidence="2" key="1">
    <citation type="submission" date="2023-07" db="EMBL/GenBank/DDBJ databases">
        <title>30 novel species of actinomycetes from the DSMZ collection.</title>
        <authorList>
            <person name="Nouioui I."/>
        </authorList>
    </citation>
    <scope>NUCLEOTIDE SEQUENCE [LARGE SCALE GENOMIC DNA]</scope>
    <source>
        <strain evidence="2">DSM 46792</strain>
    </source>
</reference>
<dbReference type="Pfam" id="PF01019">
    <property type="entry name" value="G_glu_transpept"/>
    <property type="match status" value="1"/>
</dbReference>
<dbReference type="InterPro" id="IPR029055">
    <property type="entry name" value="Ntn_hydrolases_N"/>
</dbReference>
<organism evidence="1 2">
    <name type="scientific">Blastococcus goldschmidtiae</name>
    <dbReference type="NCBI Taxonomy" id="3075546"/>
    <lineage>
        <taxon>Bacteria</taxon>
        <taxon>Bacillati</taxon>
        <taxon>Actinomycetota</taxon>
        <taxon>Actinomycetes</taxon>
        <taxon>Geodermatophilales</taxon>
        <taxon>Geodermatophilaceae</taxon>
        <taxon>Blastococcus</taxon>
    </lineage>
</organism>
<dbReference type="Gene3D" id="1.10.246.130">
    <property type="match status" value="1"/>
</dbReference>
<dbReference type="Gene3D" id="3.60.20.40">
    <property type="match status" value="1"/>
</dbReference>
<keyword evidence="1" id="KW-0012">Acyltransferase</keyword>
<keyword evidence="2" id="KW-1185">Reference proteome</keyword>
<dbReference type="PANTHER" id="PTHR43881:SF5">
    <property type="entry name" value="GAMMA-GLUTAMYLTRANSPEPTIDASE"/>
    <property type="match status" value="1"/>
</dbReference>
<dbReference type="InterPro" id="IPR043138">
    <property type="entry name" value="GGT_lsub"/>
</dbReference>
<sequence length="539" mass="55591">MAARSAVGEGAVTWETKTVEGPDGLVCSVDRLASEAGTAVLRAGGNAVDAAIATSAALTVTTPHMCGMGGDLMALVAGPGTGPAQPLVLNASGRAGSGADPDRLRAEGHRTMPPLGDVRSAPVPGCVDGWLTLHGRLGRLPLAEVLAPAVELAERGFPTSPMLAFLLPKLAGVTGCDELVEAGVAAGESLRRPGPARMLRAIAAEGRAGFYGGEFGERLLEAGAGEYLHEDLDRPLADWVEGLVLEVWGHRVWTVPPNSAGVLALAGAGIAERAGLGADPDDPAWAHLTVEAARLAGLDRPRGLFEGADGRELIASDRLDARAAMVDPQRTVLRDDRYAGGGTIYLCATDGDGMGVSLIQSNAKEFGCHVAVPGTGVLLHNRGIGFSLEPGHPAEYGPGRRPPHTLSPTLVTRPNGSLRALLGTMGGDSQTQLVLQLLARLLVTGDDPAAVIGAPRWVLGTEGGTNFNVWEQPAGHRVRIEAHAPASWRPGLEERGHRVETARPDPAGFGHAHLIDFPADGPPRGAADARSLIGAAVAV</sequence>
<proteinExistence type="predicted"/>
<dbReference type="InterPro" id="IPR052896">
    <property type="entry name" value="GGT-like_enzyme"/>
</dbReference>
<dbReference type="GO" id="GO:0103068">
    <property type="term" value="F:leukotriene C4 gamma-glutamyl transferase activity"/>
    <property type="evidence" value="ECO:0007669"/>
    <property type="project" value="UniProtKB-EC"/>
</dbReference>
<name>A0ABU2K3P2_9ACTN</name>
<accession>A0ABU2K3P2</accession>